<evidence type="ECO:0000313" key="3">
    <source>
        <dbReference type="Proteomes" id="UP000219329"/>
    </source>
</evidence>
<dbReference type="EMBL" id="NTJZ01000007">
    <property type="protein sequence ID" value="PDH33613.1"/>
    <property type="molecule type" value="Genomic_DNA"/>
</dbReference>
<accession>A0A2A5WBD7</accession>
<keyword evidence="1" id="KW-0472">Membrane</keyword>
<feature type="transmembrane region" description="Helical" evidence="1">
    <location>
        <begin position="6"/>
        <end position="34"/>
    </location>
</feature>
<protein>
    <submittedName>
        <fullName evidence="2">Uncharacterized protein</fullName>
    </submittedName>
</protein>
<reference evidence="2 3" key="1">
    <citation type="submission" date="2017-08" db="EMBL/GenBank/DDBJ databases">
        <title>Fine stratification of microbial communities through a metagenomic profile of the photic zone.</title>
        <authorList>
            <person name="Haro-Moreno J.M."/>
            <person name="Lopez-Perez M."/>
            <person name="De La Torre J."/>
            <person name="Picazo A."/>
            <person name="Camacho A."/>
            <person name="Rodriguez-Valera F."/>
        </authorList>
    </citation>
    <scope>NUCLEOTIDE SEQUENCE [LARGE SCALE GENOMIC DNA]</scope>
    <source>
        <strain evidence="2">MED-G28</strain>
    </source>
</reference>
<keyword evidence="1" id="KW-1133">Transmembrane helix</keyword>
<evidence type="ECO:0000313" key="2">
    <source>
        <dbReference type="EMBL" id="PDH33613.1"/>
    </source>
</evidence>
<feature type="transmembrane region" description="Helical" evidence="1">
    <location>
        <begin position="83"/>
        <end position="100"/>
    </location>
</feature>
<dbReference type="AlphaFoldDB" id="A0A2A5WBD7"/>
<dbReference type="Proteomes" id="UP000219329">
    <property type="component" value="Unassembled WGS sequence"/>
</dbReference>
<gene>
    <name evidence="2" type="ORF">CNF02_07750</name>
</gene>
<name>A0A2A5WBD7_9GAMM</name>
<evidence type="ECO:0000256" key="1">
    <source>
        <dbReference type="SAM" id="Phobius"/>
    </source>
</evidence>
<keyword evidence="1" id="KW-0812">Transmembrane</keyword>
<comment type="caution">
    <text evidence="2">The sequence shown here is derived from an EMBL/GenBank/DDBJ whole genome shotgun (WGS) entry which is preliminary data.</text>
</comment>
<sequence length="105" mass="10825">MNLEKSLMAVMVLLAIVAAVVAVPYSALILLLLGIVSGGMNPVTDILERTAYLIIAVAAPNAADNLDAIPVIGEILNTSIDGIAIAAAGMWVASFTIALINRIKP</sequence>
<proteinExistence type="predicted"/>
<organism evidence="2 3">
    <name type="scientific">OM182 bacterium MED-G28</name>
    <dbReference type="NCBI Taxonomy" id="1986256"/>
    <lineage>
        <taxon>Bacteria</taxon>
        <taxon>Pseudomonadati</taxon>
        <taxon>Pseudomonadota</taxon>
        <taxon>Gammaproteobacteria</taxon>
        <taxon>OMG group</taxon>
        <taxon>OM182 clade</taxon>
    </lineage>
</organism>